<accession>A0A2N3L053</accession>
<dbReference type="GO" id="GO:0004497">
    <property type="term" value="F:monooxygenase activity"/>
    <property type="evidence" value="ECO:0007669"/>
    <property type="project" value="UniProtKB-KW"/>
</dbReference>
<feature type="transmembrane region" description="Helical" evidence="2">
    <location>
        <begin position="281"/>
        <end position="301"/>
    </location>
</feature>
<dbReference type="PANTHER" id="PTHR38457">
    <property type="entry name" value="REGULATOR ABRB-RELATED"/>
    <property type="match status" value="1"/>
</dbReference>
<evidence type="ECO:0000313" key="3">
    <source>
        <dbReference type="EMBL" id="PKR56100.1"/>
    </source>
</evidence>
<dbReference type="PANTHER" id="PTHR38457:SF1">
    <property type="entry name" value="REGULATOR ABRB-RELATED"/>
    <property type="match status" value="1"/>
</dbReference>
<dbReference type="Pfam" id="PF05145">
    <property type="entry name" value="AbrB"/>
    <property type="match status" value="1"/>
</dbReference>
<proteinExistence type="predicted"/>
<gene>
    <name evidence="3" type="ORF">COO20_02535</name>
</gene>
<feature type="transmembrane region" description="Helical" evidence="2">
    <location>
        <begin position="258"/>
        <end position="275"/>
    </location>
</feature>
<dbReference type="PIRSF" id="PIRSF038991">
    <property type="entry name" value="Protein_AbrB"/>
    <property type="match status" value="1"/>
</dbReference>
<dbReference type="Proteomes" id="UP000233597">
    <property type="component" value="Unassembled WGS sequence"/>
</dbReference>
<dbReference type="EMBL" id="NWTK01000001">
    <property type="protein sequence ID" value="PKR56100.1"/>
    <property type="molecule type" value="Genomic_DNA"/>
</dbReference>
<dbReference type="OrthoDB" id="9809910at2"/>
<keyword evidence="3" id="KW-0560">Oxidoreductase</keyword>
<feature type="transmembrane region" description="Helical" evidence="2">
    <location>
        <begin position="231"/>
        <end position="251"/>
    </location>
</feature>
<feature type="transmembrane region" description="Helical" evidence="2">
    <location>
        <begin position="75"/>
        <end position="97"/>
    </location>
</feature>
<dbReference type="InterPro" id="IPR007820">
    <property type="entry name" value="AbrB_fam"/>
</dbReference>
<keyword evidence="2" id="KW-0812">Transmembrane</keyword>
<keyword evidence="2" id="KW-1133">Transmembrane helix</keyword>
<evidence type="ECO:0000256" key="1">
    <source>
        <dbReference type="SAM" id="MobiDB-lite"/>
    </source>
</evidence>
<evidence type="ECO:0000313" key="4">
    <source>
        <dbReference type="Proteomes" id="UP000233597"/>
    </source>
</evidence>
<keyword evidence="3" id="KW-0503">Monooxygenase</keyword>
<keyword evidence="2" id="KW-0472">Membrane</keyword>
<feature type="transmembrane region" description="Helical" evidence="2">
    <location>
        <begin position="129"/>
        <end position="150"/>
    </location>
</feature>
<dbReference type="InterPro" id="IPR017516">
    <property type="entry name" value="AbrB_dup"/>
</dbReference>
<organism evidence="3 4">
    <name type="scientific">Thalassospira marina</name>
    <dbReference type="NCBI Taxonomy" id="2048283"/>
    <lineage>
        <taxon>Bacteria</taxon>
        <taxon>Pseudomonadati</taxon>
        <taxon>Pseudomonadota</taxon>
        <taxon>Alphaproteobacteria</taxon>
        <taxon>Rhodospirillales</taxon>
        <taxon>Thalassospiraceae</taxon>
        <taxon>Thalassospira</taxon>
    </lineage>
</organism>
<dbReference type="NCBIfam" id="TIGR03082">
    <property type="entry name" value="Gneg_AbrB_dup"/>
    <property type="match status" value="2"/>
</dbReference>
<comment type="caution">
    <text evidence="3">The sequence shown here is derived from an EMBL/GenBank/DDBJ whole genome shotgun (WGS) entry which is preliminary data.</text>
</comment>
<dbReference type="AlphaFoldDB" id="A0A2N3L053"/>
<reference evidence="3 4" key="1">
    <citation type="submission" date="2017-09" db="EMBL/GenBank/DDBJ databases">
        <title>Biodiversity and function of Thalassospira species in the particle-attached aromatic-hydrocarbon-degrading consortia from the surface seawater of the South China Sea.</title>
        <authorList>
            <person name="Dong C."/>
            <person name="Liu R."/>
            <person name="Shao Z."/>
        </authorList>
    </citation>
    <scope>NUCLEOTIDE SEQUENCE [LARGE SCALE GENOMIC DNA]</scope>
    <source>
        <strain evidence="3 4">CSC1P2</strain>
    </source>
</reference>
<feature type="region of interest" description="Disordered" evidence="1">
    <location>
        <begin position="1"/>
        <end position="42"/>
    </location>
</feature>
<feature type="transmembrane region" description="Helical" evidence="2">
    <location>
        <begin position="103"/>
        <end position="122"/>
    </location>
</feature>
<name>A0A2N3L053_9PROT</name>
<dbReference type="GO" id="GO:0010468">
    <property type="term" value="P:regulation of gene expression"/>
    <property type="evidence" value="ECO:0007669"/>
    <property type="project" value="InterPro"/>
</dbReference>
<dbReference type="GO" id="GO:0016020">
    <property type="term" value="C:membrane"/>
    <property type="evidence" value="ECO:0007669"/>
    <property type="project" value="InterPro"/>
</dbReference>
<feature type="compositionally biased region" description="Low complexity" evidence="1">
    <location>
        <begin position="15"/>
        <end position="27"/>
    </location>
</feature>
<sequence length="399" mass="41900">MSKPPHTPSPDDSGSPHASPASNAAPSGITAQPTPDNDKSTVRRLGNIPELAQWALLLGSSLLMGIVLHHFHVPAALLLGPMIVGIVMGTNSATIRIPRTSFLAAQSVLGAMIGGSMTAAIITSFVDEWVLVIGITFITLLASSFLGWVLCIRRVLPGTVGIWGSSPGAASAMVIMAEAFGADARLVAFMQYVRVVCVVTVASMVANFWVSSSLPPGAEMPVHEWFPAFDIGNFGLTLLVAGISATLGVILRVPSGALLFPIITVMVMHINGWLNVELPEWFLGLTYAIIGWSIGLKFTPAVLHHAASALPKILLSIVMLIGFCAGISVLLVQFLGVDPLTAYLATSPGGLDSVAIIAASTHVDLPFILVMQSARFFMVLLIGPPLAKAVARFTPQSQT</sequence>
<feature type="transmembrane region" description="Helical" evidence="2">
    <location>
        <begin position="192"/>
        <end position="211"/>
    </location>
</feature>
<evidence type="ECO:0000256" key="2">
    <source>
        <dbReference type="SAM" id="Phobius"/>
    </source>
</evidence>
<protein>
    <submittedName>
        <fullName evidence="3">Ammonia monooxygenase</fullName>
    </submittedName>
</protein>
<feature type="transmembrane region" description="Helical" evidence="2">
    <location>
        <begin position="313"/>
        <end position="335"/>
    </location>
</feature>
<feature type="transmembrane region" description="Helical" evidence="2">
    <location>
        <begin position="162"/>
        <end position="180"/>
    </location>
</feature>